<dbReference type="Proteomes" id="UP000281691">
    <property type="component" value="Unassembled WGS sequence"/>
</dbReference>
<dbReference type="InterPro" id="IPR013123">
    <property type="entry name" value="SpoU_subst-bd"/>
</dbReference>
<feature type="domain" description="RNA 2-O ribose methyltransferase substrate binding" evidence="4">
    <location>
        <begin position="114"/>
        <end position="189"/>
    </location>
</feature>
<dbReference type="SMART" id="SM00967">
    <property type="entry name" value="SpoU_sub_bind"/>
    <property type="match status" value="1"/>
</dbReference>
<evidence type="ECO:0000256" key="3">
    <source>
        <dbReference type="SAM" id="MobiDB-lite"/>
    </source>
</evidence>
<dbReference type="GO" id="GO:0006396">
    <property type="term" value="P:RNA processing"/>
    <property type="evidence" value="ECO:0007669"/>
    <property type="project" value="InterPro"/>
</dbReference>
<dbReference type="GO" id="GO:0032259">
    <property type="term" value="P:methylation"/>
    <property type="evidence" value="ECO:0007669"/>
    <property type="project" value="UniProtKB-KW"/>
</dbReference>
<evidence type="ECO:0000256" key="1">
    <source>
        <dbReference type="ARBA" id="ARBA00022603"/>
    </source>
</evidence>
<dbReference type="EMBL" id="RKQP01000001">
    <property type="protein sequence ID" value="RPE85630.1"/>
    <property type="molecule type" value="Genomic_DNA"/>
</dbReference>
<keyword evidence="1 5" id="KW-0489">Methyltransferase</keyword>
<name>A0A3N4WI70_9PAST</name>
<dbReference type="InterPro" id="IPR004441">
    <property type="entry name" value="rRNA_MeTrfase_TrmH"/>
</dbReference>
<dbReference type="InterPro" id="IPR001537">
    <property type="entry name" value="SpoU_MeTrfase"/>
</dbReference>
<keyword evidence="6" id="KW-1185">Reference proteome</keyword>
<dbReference type="InterPro" id="IPR029028">
    <property type="entry name" value="Alpha/beta_knot_MTases"/>
</dbReference>
<protein>
    <submittedName>
        <fullName evidence="5">TrmH RNA methyltransferase</fullName>
    </submittedName>
</protein>
<dbReference type="CDD" id="cd18095">
    <property type="entry name" value="SpoU-like_rRNA-MTase"/>
    <property type="match status" value="1"/>
</dbReference>
<evidence type="ECO:0000259" key="4">
    <source>
        <dbReference type="SMART" id="SM00967"/>
    </source>
</evidence>
<accession>A0A3N4WI70</accession>
<proteinExistence type="predicted"/>
<dbReference type="RefSeq" id="WP_124210220.1">
    <property type="nucleotide sequence ID" value="NZ_CP016615.1"/>
</dbReference>
<dbReference type="PANTHER" id="PTHR46429:SF2">
    <property type="entry name" value="TRNA_RRNA METHYLTRANSFERASE"/>
    <property type="match status" value="1"/>
</dbReference>
<dbReference type="GO" id="GO:0005829">
    <property type="term" value="C:cytosol"/>
    <property type="evidence" value="ECO:0007669"/>
    <property type="project" value="TreeGrafter"/>
</dbReference>
<feature type="region of interest" description="Disordered" evidence="3">
    <location>
        <begin position="1"/>
        <end position="69"/>
    </location>
</feature>
<sequence length="349" mass="39245">MNKKFTMNSPRFKTVEEKNQKSQREVERKNYPKSDRLSARSYDEKGGHTRDRNERNSRVTKPSNEVYPTEARKVNREGTVKISIKNGRSLDKKTGPLSPRAPEKIRHNRATEMKIYGENACYTLFEKRPEGIVRLWATVEGAKKVGTLLSYLAEQKKAYHVVDSEEMERVTGTEHHGGICLLVKKLPPFSLEGYLQIERQRDCLVLLDGVNNAQNIGGIMRTCAFYGVNGIIVENSDLLNSSSAARVAEGGLEFIHPLETKHKQIALTQLRQAGYQIVHLTRQKQAKALAKTTLTAKIVFVLSDVIANEVEYPNDTTVQLSFVNPLNSGLNVAVNAGILLAQWYQAHLV</sequence>
<dbReference type="PIRSF" id="PIRSF006280">
    <property type="entry name" value="YfiF_prd"/>
    <property type="match status" value="1"/>
</dbReference>
<dbReference type="GO" id="GO:0008173">
    <property type="term" value="F:RNA methyltransferase activity"/>
    <property type="evidence" value="ECO:0007669"/>
    <property type="project" value="InterPro"/>
</dbReference>
<evidence type="ECO:0000313" key="5">
    <source>
        <dbReference type="EMBL" id="RPE85630.1"/>
    </source>
</evidence>
<dbReference type="PANTHER" id="PTHR46429">
    <property type="entry name" value="23S RRNA (GUANOSINE-2'-O-)-METHYLTRANSFERASE RLMB"/>
    <property type="match status" value="1"/>
</dbReference>
<organism evidence="5 6">
    <name type="scientific">Vespertiliibacter pulmonis</name>
    <dbReference type="NCBI Taxonomy" id="1443036"/>
    <lineage>
        <taxon>Bacteria</taxon>
        <taxon>Pseudomonadati</taxon>
        <taxon>Pseudomonadota</taxon>
        <taxon>Gammaproteobacteria</taxon>
        <taxon>Pasteurellales</taxon>
        <taxon>Pasteurellaceae</taxon>
        <taxon>Vespertiliibacter</taxon>
    </lineage>
</organism>
<dbReference type="GO" id="GO:0003723">
    <property type="term" value="F:RNA binding"/>
    <property type="evidence" value="ECO:0007669"/>
    <property type="project" value="InterPro"/>
</dbReference>
<dbReference type="Pfam" id="PF00588">
    <property type="entry name" value="SpoU_methylase"/>
    <property type="match status" value="1"/>
</dbReference>
<dbReference type="Pfam" id="PF08032">
    <property type="entry name" value="SpoU_sub_bind"/>
    <property type="match status" value="1"/>
</dbReference>
<feature type="compositionally biased region" description="Basic and acidic residues" evidence="3">
    <location>
        <begin position="13"/>
        <end position="57"/>
    </location>
</feature>
<feature type="compositionally biased region" description="Polar residues" evidence="3">
    <location>
        <begin position="1"/>
        <end position="11"/>
    </location>
</feature>
<dbReference type="Gene3D" id="3.30.1330.30">
    <property type="match status" value="1"/>
</dbReference>
<dbReference type="OrthoDB" id="9785673at2"/>
<dbReference type="SUPFAM" id="SSF55315">
    <property type="entry name" value="L30e-like"/>
    <property type="match status" value="1"/>
</dbReference>
<evidence type="ECO:0000313" key="6">
    <source>
        <dbReference type="Proteomes" id="UP000281691"/>
    </source>
</evidence>
<dbReference type="Gene3D" id="3.40.1280.10">
    <property type="match status" value="1"/>
</dbReference>
<reference evidence="5 6" key="1">
    <citation type="submission" date="2018-11" db="EMBL/GenBank/DDBJ databases">
        <title>Genomic Encyclopedia of Type Strains, Phase IV (KMG-IV): sequencing the most valuable type-strain genomes for metagenomic binning, comparative biology and taxonomic classification.</title>
        <authorList>
            <person name="Goeker M."/>
        </authorList>
    </citation>
    <scope>NUCLEOTIDE SEQUENCE [LARGE SCALE GENOMIC DNA]</scope>
    <source>
        <strain evidence="5 6">DSM 27238</strain>
    </source>
</reference>
<dbReference type="AlphaFoldDB" id="A0A3N4WI70"/>
<keyword evidence="2 5" id="KW-0808">Transferase</keyword>
<evidence type="ECO:0000256" key="2">
    <source>
        <dbReference type="ARBA" id="ARBA00022679"/>
    </source>
</evidence>
<dbReference type="SUPFAM" id="SSF75217">
    <property type="entry name" value="alpha/beta knot"/>
    <property type="match status" value="1"/>
</dbReference>
<gene>
    <name evidence="5" type="ORF">EDC46_0007</name>
</gene>
<dbReference type="InterPro" id="IPR029064">
    <property type="entry name" value="Ribosomal_eL30-like_sf"/>
</dbReference>
<comment type="caution">
    <text evidence="5">The sequence shown here is derived from an EMBL/GenBank/DDBJ whole genome shotgun (WGS) entry which is preliminary data.</text>
</comment>
<dbReference type="InterPro" id="IPR029026">
    <property type="entry name" value="tRNA_m1G_MTases_N"/>
</dbReference>
<dbReference type="InterPro" id="IPR016479">
    <property type="entry name" value="YfiF_prd"/>
</dbReference>